<organism evidence="2 3">
    <name type="scientific">Litorimonas cladophorae</name>
    <dbReference type="NCBI Taxonomy" id="1220491"/>
    <lineage>
        <taxon>Bacteria</taxon>
        <taxon>Pseudomonadati</taxon>
        <taxon>Pseudomonadota</taxon>
        <taxon>Alphaproteobacteria</taxon>
        <taxon>Maricaulales</taxon>
        <taxon>Robiginitomaculaceae</taxon>
    </lineage>
</organism>
<dbReference type="InterPro" id="IPR039422">
    <property type="entry name" value="MarR/SlyA-like"/>
</dbReference>
<evidence type="ECO:0000313" key="3">
    <source>
        <dbReference type="Proteomes" id="UP000600865"/>
    </source>
</evidence>
<feature type="domain" description="HTH marR-type" evidence="1">
    <location>
        <begin position="1"/>
        <end position="137"/>
    </location>
</feature>
<dbReference type="InterPro" id="IPR036390">
    <property type="entry name" value="WH_DNA-bd_sf"/>
</dbReference>
<dbReference type="GO" id="GO:0006950">
    <property type="term" value="P:response to stress"/>
    <property type="evidence" value="ECO:0007669"/>
    <property type="project" value="TreeGrafter"/>
</dbReference>
<evidence type="ECO:0000259" key="1">
    <source>
        <dbReference type="PROSITE" id="PS50995"/>
    </source>
</evidence>
<reference evidence="2 3" key="1">
    <citation type="journal article" date="2014" name="Int. J. Syst. Evol. Microbiol.">
        <title>Complete genome sequence of Corynebacterium casei LMG S-19264T (=DSM 44701T), isolated from a smear-ripened cheese.</title>
        <authorList>
            <consortium name="US DOE Joint Genome Institute (JGI-PGF)"/>
            <person name="Walter F."/>
            <person name="Albersmeier A."/>
            <person name="Kalinowski J."/>
            <person name="Ruckert C."/>
        </authorList>
    </citation>
    <scope>NUCLEOTIDE SEQUENCE [LARGE SCALE GENOMIC DNA]</scope>
    <source>
        <strain evidence="2 3">KCTC 23968</strain>
    </source>
</reference>
<dbReference type="InterPro" id="IPR036388">
    <property type="entry name" value="WH-like_DNA-bd_sf"/>
</dbReference>
<proteinExistence type="predicted"/>
<evidence type="ECO:0000313" key="2">
    <source>
        <dbReference type="EMBL" id="GGX70696.1"/>
    </source>
</evidence>
<dbReference type="Proteomes" id="UP000600865">
    <property type="component" value="Unassembled WGS sequence"/>
</dbReference>
<dbReference type="Pfam" id="PF12802">
    <property type="entry name" value="MarR_2"/>
    <property type="match status" value="1"/>
</dbReference>
<name>A0A918KP58_9PROT</name>
<dbReference type="EMBL" id="BMYV01000002">
    <property type="protein sequence ID" value="GGX70696.1"/>
    <property type="molecule type" value="Genomic_DNA"/>
</dbReference>
<gene>
    <name evidence="2" type="ORF">GCM10011309_21060</name>
</gene>
<keyword evidence="3" id="KW-1185">Reference proteome</keyword>
<dbReference type="PANTHER" id="PTHR33164">
    <property type="entry name" value="TRANSCRIPTIONAL REGULATOR, MARR FAMILY"/>
    <property type="match status" value="1"/>
</dbReference>
<dbReference type="SUPFAM" id="SSF46785">
    <property type="entry name" value="Winged helix' DNA-binding domain"/>
    <property type="match status" value="1"/>
</dbReference>
<sequence length="162" mass="17969">MTTRVNDALIALRKIQQRTDQASKILAQTVGLTPSQLNVLLHLQDRGETSAGEIATLTHLKHATITALVDKMVERGFVSRRKSDEDRRKVWVKLEPEGEAAILSAPNLLQETFRTRFEKIPSWQQAMLVAALEQVASIIDAENIEAAPVLHSGAINEKLPTQ</sequence>
<dbReference type="Gene3D" id="1.10.10.10">
    <property type="entry name" value="Winged helix-like DNA-binding domain superfamily/Winged helix DNA-binding domain"/>
    <property type="match status" value="1"/>
</dbReference>
<dbReference type="RefSeq" id="WP_189585439.1">
    <property type="nucleotide sequence ID" value="NZ_BMYV01000002.1"/>
</dbReference>
<protein>
    <recommendedName>
        <fullName evidence="1">HTH marR-type domain-containing protein</fullName>
    </recommendedName>
</protein>
<dbReference type="SMART" id="SM00347">
    <property type="entry name" value="HTH_MARR"/>
    <property type="match status" value="1"/>
</dbReference>
<accession>A0A918KP58</accession>
<dbReference type="PROSITE" id="PS50995">
    <property type="entry name" value="HTH_MARR_2"/>
    <property type="match status" value="1"/>
</dbReference>
<dbReference type="AlphaFoldDB" id="A0A918KP58"/>
<comment type="caution">
    <text evidence="2">The sequence shown here is derived from an EMBL/GenBank/DDBJ whole genome shotgun (WGS) entry which is preliminary data.</text>
</comment>
<dbReference type="GO" id="GO:0003700">
    <property type="term" value="F:DNA-binding transcription factor activity"/>
    <property type="evidence" value="ECO:0007669"/>
    <property type="project" value="InterPro"/>
</dbReference>
<dbReference type="InterPro" id="IPR000835">
    <property type="entry name" value="HTH_MarR-typ"/>
</dbReference>
<dbReference type="PANTHER" id="PTHR33164:SF89">
    <property type="entry name" value="MARR FAMILY REGULATORY PROTEIN"/>
    <property type="match status" value="1"/>
</dbReference>